<dbReference type="InterPro" id="IPR057670">
    <property type="entry name" value="SH3_retrovirus"/>
</dbReference>
<name>A0A6L2LDI0_TANCI</name>
<feature type="region of interest" description="Disordered" evidence="1">
    <location>
        <begin position="105"/>
        <end position="127"/>
    </location>
</feature>
<proteinExistence type="predicted"/>
<feature type="compositionally biased region" description="Basic and acidic residues" evidence="1">
    <location>
        <begin position="1036"/>
        <end position="1047"/>
    </location>
</feature>
<feature type="compositionally biased region" description="Basic and acidic residues" evidence="1">
    <location>
        <begin position="751"/>
        <end position="761"/>
    </location>
</feature>
<evidence type="ECO:0000259" key="2">
    <source>
        <dbReference type="Pfam" id="PF07727"/>
    </source>
</evidence>
<feature type="region of interest" description="Disordered" evidence="1">
    <location>
        <begin position="1033"/>
        <end position="1064"/>
    </location>
</feature>
<protein>
    <recommendedName>
        <fullName evidence="6">Reverse transcriptase Ty1/copia-type domain-containing protein</fullName>
    </recommendedName>
</protein>
<dbReference type="CDD" id="cd09272">
    <property type="entry name" value="RNase_HI_RT_Ty1"/>
    <property type="match status" value="1"/>
</dbReference>
<organism evidence="5">
    <name type="scientific">Tanacetum cinerariifolium</name>
    <name type="common">Dalmatian daisy</name>
    <name type="synonym">Chrysanthemum cinerariifolium</name>
    <dbReference type="NCBI Taxonomy" id="118510"/>
    <lineage>
        <taxon>Eukaryota</taxon>
        <taxon>Viridiplantae</taxon>
        <taxon>Streptophyta</taxon>
        <taxon>Embryophyta</taxon>
        <taxon>Tracheophyta</taxon>
        <taxon>Spermatophyta</taxon>
        <taxon>Magnoliopsida</taxon>
        <taxon>eudicotyledons</taxon>
        <taxon>Gunneridae</taxon>
        <taxon>Pentapetalae</taxon>
        <taxon>asterids</taxon>
        <taxon>campanulids</taxon>
        <taxon>Asterales</taxon>
        <taxon>Asteraceae</taxon>
        <taxon>Asteroideae</taxon>
        <taxon>Anthemideae</taxon>
        <taxon>Anthemidinae</taxon>
        <taxon>Tanacetum</taxon>
    </lineage>
</organism>
<dbReference type="Pfam" id="PF13976">
    <property type="entry name" value="gag_pre-integrs"/>
    <property type="match status" value="1"/>
</dbReference>
<feature type="domain" description="Reverse transcriptase Ty1/copia-type" evidence="2">
    <location>
        <begin position="916"/>
        <end position="999"/>
    </location>
</feature>
<sequence length="1218" mass="138462">MDNVTQEEDEVESPANWHTSRDLAGFKVFDGLKKVVEGGAVVLTPKDQNILVVVILIKRYMLASLEAQSVDIKRRGLGTKELKKIGTWQNYFFSDLAWCSMKAPPEETAKDKGPAGEVSSSTKKKGRTVAITAEDMHKRKNDVKERTTLLLALPDEHQLRFSKYDSTKELCKAILKTFGGNEATKKTKKNQLKQQYGNFKAKGLETLEQTFNKMQAIVIHLEFMDVSIEKDDLNQKFLTSLAPEWLVGKSEVPTVQGASTASAQVPTVSTNVAAASLSYDRSFARKYRSSRSQDRWKRESYKKDTKVEEHIPKAMIAIDGIECDWSYMDEEDKASKIMLLWPMKKKNELEEVKKEKESIDFKIENFKNASKDLDRLLGSQKPDKDMKGVGFNEYCAIPPPPAQVYLPPKKDLSWMGLPEFVDETITNYTRPTPSIDVSKCVTQEEEERWKNNYPSFFEQGGSSGNVVPKPMIKFVKESGCPNATKVNNTKNARKPTMKYAEMYRNTRQSPRDSGYSRHMTDNISYPFEYEPFNRGYVSFGHERGKITGKGSIKTSKLEFENVYFMEELKDNLRLGHLNFKTMNKLVRSNLVKGLPSKSFKNDDSCVACLKGKQHKASCKFDAKGDEGYFVGYSLSSKTFRVFNKRTKKIEENFHVDFIENKSIEKGTGPDWLFNIDTLTNLMNYVPVVVAGTSSTNISGTKEDVHQDVKEKECPLRFIALPNWFHEAQMATSNEAAKKDDAIPDNISLQKEEQEVNRDKEVPASSQNSNSTASLKVSTNDSFELDSSSIVETEVPTISSPVPTDSIYVPLNRLEDFFRDSSNAVSLNEVEVDLSNMETAIQVGLTPTLRIYKDHPKKLKKIVDALKDTSWVEAKKQELLQFKIQNVWVLVDCPSVVRPIGTKWVLKTRKIKEALIKAIRLFLDYASYTGFSVYQMDVKSAFMYGTIDEEVYVMQPPGFQDPEFPHKVYKVQNAMYGLHQAPKAWYGTLSKYLLDNGFQRGLQVLQKKDGIFLLQDKYIGDIFKKFGYTDIRPGKTPMDRENPWGKDETDSDYDGDNQDRNSTTGGCQILGRRLISWQCKKQTIMSTSTTEAEYVAVASGYDNVADLLTKAFDMGRFQYLVTLHNTDFHQIVEFLEASHIRYALTIHPTVYVSHIRQFWSTARVETTDGEIKILAQVNGRLSIPMDDVYIAGKLATVEDFALLHEDKIYSESKTRVCYI</sequence>
<accession>A0A6L2LDI0</accession>
<feature type="compositionally biased region" description="Basic and acidic residues" evidence="1">
    <location>
        <begin position="105"/>
        <end position="114"/>
    </location>
</feature>
<feature type="domain" description="GAG-pre-integrase" evidence="3">
    <location>
        <begin position="573"/>
        <end position="613"/>
    </location>
</feature>
<feature type="domain" description="Retroviral polymerase SH3-like" evidence="4">
    <location>
        <begin position="614"/>
        <end position="664"/>
    </location>
</feature>
<evidence type="ECO:0008006" key="6">
    <source>
        <dbReference type="Google" id="ProtNLM"/>
    </source>
</evidence>
<evidence type="ECO:0000256" key="1">
    <source>
        <dbReference type="SAM" id="MobiDB-lite"/>
    </source>
</evidence>
<dbReference type="Pfam" id="PF07727">
    <property type="entry name" value="RVT_2"/>
    <property type="match status" value="1"/>
</dbReference>
<evidence type="ECO:0000259" key="4">
    <source>
        <dbReference type="Pfam" id="PF25597"/>
    </source>
</evidence>
<evidence type="ECO:0000259" key="3">
    <source>
        <dbReference type="Pfam" id="PF13976"/>
    </source>
</evidence>
<dbReference type="PANTHER" id="PTHR11439:SF495">
    <property type="entry name" value="REVERSE TRANSCRIPTASE, RNA-DEPENDENT DNA POLYMERASE-RELATED"/>
    <property type="match status" value="1"/>
</dbReference>
<comment type="caution">
    <text evidence="5">The sequence shown here is derived from an EMBL/GenBank/DDBJ whole genome shotgun (WGS) entry which is preliminary data.</text>
</comment>
<dbReference type="EMBL" id="BKCJ010004226">
    <property type="protein sequence ID" value="GEU59768.1"/>
    <property type="molecule type" value="Genomic_DNA"/>
</dbReference>
<dbReference type="AlphaFoldDB" id="A0A6L2LDI0"/>
<feature type="compositionally biased region" description="Polar residues" evidence="1">
    <location>
        <begin position="763"/>
        <end position="777"/>
    </location>
</feature>
<dbReference type="InterPro" id="IPR013103">
    <property type="entry name" value="RVT_2"/>
</dbReference>
<dbReference type="PANTHER" id="PTHR11439">
    <property type="entry name" value="GAG-POL-RELATED RETROTRANSPOSON"/>
    <property type="match status" value="1"/>
</dbReference>
<reference evidence="5" key="1">
    <citation type="journal article" date="2019" name="Sci. Rep.">
        <title>Draft genome of Tanacetum cinerariifolium, the natural source of mosquito coil.</title>
        <authorList>
            <person name="Yamashiro T."/>
            <person name="Shiraishi A."/>
            <person name="Satake H."/>
            <person name="Nakayama K."/>
        </authorList>
    </citation>
    <scope>NUCLEOTIDE SEQUENCE</scope>
</reference>
<gene>
    <name evidence="5" type="ORF">Tci_031746</name>
</gene>
<evidence type="ECO:0000313" key="5">
    <source>
        <dbReference type="EMBL" id="GEU59768.1"/>
    </source>
</evidence>
<dbReference type="Pfam" id="PF25597">
    <property type="entry name" value="SH3_retrovirus"/>
    <property type="match status" value="1"/>
</dbReference>
<dbReference type="InterPro" id="IPR025724">
    <property type="entry name" value="GAG-pre-integrase_dom"/>
</dbReference>
<feature type="region of interest" description="Disordered" evidence="1">
    <location>
        <begin position="751"/>
        <end position="777"/>
    </location>
</feature>
<dbReference type="Pfam" id="PF14223">
    <property type="entry name" value="Retrotran_gag_2"/>
    <property type="match status" value="1"/>
</dbReference>